<dbReference type="GO" id="GO:0016791">
    <property type="term" value="F:phosphatase activity"/>
    <property type="evidence" value="ECO:0007669"/>
    <property type="project" value="TreeGrafter"/>
</dbReference>
<feature type="transmembrane region" description="Helical" evidence="2">
    <location>
        <begin position="91"/>
        <end position="107"/>
    </location>
</feature>
<evidence type="ECO:0000256" key="1">
    <source>
        <dbReference type="ARBA" id="ARBA00022801"/>
    </source>
</evidence>
<organism evidence="4 5">
    <name type="scientific">Spongiactinospora rosea</name>
    <dbReference type="NCBI Taxonomy" id="2248750"/>
    <lineage>
        <taxon>Bacteria</taxon>
        <taxon>Bacillati</taxon>
        <taxon>Actinomycetota</taxon>
        <taxon>Actinomycetes</taxon>
        <taxon>Streptosporangiales</taxon>
        <taxon>Streptosporangiaceae</taxon>
        <taxon>Spongiactinospora</taxon>
    </lineage>
</organism>
<feature type="transmembrane region" description="Helical" evidence="2">
    <location>
        <begin position="113"/>
        <end position="132"/>
    </location>
</feature>
<keyword evidence="5" id="KW-1185">Reference proteome</keyword>
<dbReference type="PANTHER" id="PTHR43156">
    <property type="entry name" value="STAGE II SPORULATION PROTEIN E-RELATED"/>
    <property type="match status" value="1"/>
</dbReference>
<reference evidence="4 5" key="1">
    <citation type="submission" date="2018-06" db="EMBL/GenBank/DDBJ databases">
        <title>Sphaerisporangium craniellae sp. nov., isolated from a marine sponge in the South China Sea.</title>
        <authorList>
            <person name="Li L."/>
        </authorList>
    </citation>
    <scope>NUCLEOTIDE SEQUENCE [LARGE SCALE GENOMIC DNA]</scope>
    <source>
        <strain evidence="4 5">LHW63015</strain>
    </source>
</reference>
<dbReference type="PANTHER" id="PTHR43156:SF2">
    <property type="entry name" value="STAGE II SPORULATION PROTEIN E"/>
    <property type="match status" value="1"/>
</dbReference>
<dbReference type="SMART" id="SM00331">
    <property type="entry name" value="PP2C_SIG"/>
    <property type="match status" value="1"/>
</dbReference>
<name>A0A366LK09_9ACTN</name>
<dbReference type="Gene3D" id="3.60.40.10">
    <property type="entry name" value="PPM-type phosphatase domain"/>
    <property type="match status" value="1"/>
</dbReference>
<keyword evidence="2" id="KW-0812">Transmembrane</keyword>
<dbReference type="Proteomes" id="UP000253303">
    <property type="component" value="Unassembled WGS sequence"/>
</dbReference>
<evidence type="ECO:0000256" key="2">
    <source>
        <dbReference type="SAM" id="Phobius"/>
    </source>
</evidence>
<dbReference type="InterPro" id="IPR001932">
    <property type="entry name" value="PPM-type_phosphatase-like_dom"/>
</dbReference>
<keyword evidence="2" id="KW-1133">Transmembrane helix</keyword>
<keyword evidence="1" id="KW-0378">Hydrolase</keyword>
<gene>
    <name evidence="4" type="ORF">DP939_41830</name>
</gene>
<dbReference type="Pfam" id="PF07228">
    <property type="entry name" value="SpoIIE"/>
    <property type="match status" value="1"/>
</dbReference>
<accession>A0A366LK09</accession>
<keyword evidence="2" id="KW-0472">Membrane</keyword>
<evidence type="ECO:0000313" key="5">
    <source>
        <dbReference type="Proteomes" id="UP000253303"/>
    </source>
</evidence>
<evidence type="ECO:0000313" key="4">
    <source>
        <dbReference type="EMBL" id="RBQ14221.1"/>
    </source>
</evidence>
<sequence>MPMPVSEHLRSVWTPRERAFYVDSGEGTRSSGHFTIWRPGSASERFLLIALVAGALAVGPLSATFGPMWAPLVLLAPIILFGGLRLRPPGLVVLLAAAAISVVRGTVATGLHVVPLLVIAVVVLLAVRLASYRDNVGIRGMRGGRLLADLRDRLKTINRIAPLPRGWGCKAVTRQAPGSLFSADLTLSHQAGDRLEIALVDVSGKGTDAASRALMIAGALGGLLGTVPAERFLPASNAYLLDQPELDGAEHEGIVTALHLSLDLSTGGYTIRCAGHPPAARLAPGSGTWRLSDAHGIALGVTDDAEWIPEKGSLAKGDALMLFTDGMWDPRLGPDSGVDRLLGEAESLVTKGYKEAGNLAKTLAGKRDDCALVLIWRT</sequence>
<comment type="caution">
    <text evidence="4">The sequence shown here is derived from an EMBL/GenBank/DDBJ whole genome shotgun (WGS) entry which is preliminary data.</text>
</comment>
<proteinExistence type="predicted"/>
<dbReference type="AlphaFoldDB" id="A0A366LK09"/>
<evidence type="ECO:0000259" key="3">
    <source>
        <dbReference type="SMART" id="SM00331"/>
    </source>
</evidence>
<dbReference type="InterPro" id="IPR036457">
    <property type="entry name" value="PPM-type-like_dom_sf"/>
</dbReference>
<feature type="transmembrane region" description="Helical" evidence="2">
    <location>
        <begin position="46"/>
        <end position="62"/>
    </location>
</feature>
<dbReference type="EMBL" id="QMEY01000036">
    <property type="protein sequence ID" value="RBQ14221.1"/>
    <property type="molecule type" value="Genomic_DNA"/>
</dbReference>
<protein>
    <submittedName>
        <fullName evidence="4">Serine/threonine-protein phosphatase</fullName>
    </submittedName>
</protein>
<feature type="domain" description="PPM-type phosphatase" evidence="3">
    <location>
        <begin position="164"/>
        <end position="377"/>
    </location>
</feature>
<dbReference type="InterPro" id="IPR052016">
    <property type="entry name" value="Bact_Sigma-Reg"/>
</dbReference>